<protein>
    <recommendedName>
        <fullName evidence="3">Exo-alpha-sialidase</fullName>
    </recommendedName>
</protein>
<dbReference type="SUPFAM" id="SSF110296">
    <property type="entry name" value="Oligoxyloglucan reducing end-specific cellobiohydrolase"/>
    <property type="match status" value="2"/>
</dbReference>
<evidence type="ECO:0000313" key="1">
    <source>
        <dbReference type="EMBL" id="GJM62505.1"/>
    </source>
</evidence>
<evidence type="ECO:0000313" key="2">
    <source>
        <dbReference type="Proteomes" id="UP001310022"/>
    </source>
</evidence>
<name>A0AAN4W0Z4_9BACT</name>
<dbReference type="RefSeq" id="WP_338237782.1">
    <property type="nucleotide sequence ID" value="NZ_BQKE01000002.1"/>
</dbReference>
<evidence type="ECO:0008006" key="3">
    <source>
        <dbReference type="Google" id="ProtNLM"/>
    </source>
</evidence>
<dbReference type="EMBL" id="BQKE01000002">
    <property type="protein sequence ID" value="GJM62505.1"/>
    <property type="molecule type" value="Genomic_DNA"/>
</dbReference>
<proteinExistence type="predicted"/>
<keyword evidence="2" id="KW-1185">Reference proteome</keyword>
<dbReference type="InterPro" id="IPR015943">
    <property type="entry name" value="WD40/YVTN_repeat-like_dom_sf"/>
</dbReference>
<dbReference type="AlphaFoldDB" id="A0AAN4W0Z4"/>
<dbReference type="Gene3D" id="2.130.10.10">
    <property type="entry name" value="YVTN repeat-like/Quinoprotein amine dehydrogenase"/>
    <property type="match status" value="1"/>
</dbReference>
<comment type="caution">
    <text evidence="1">The sequence shown here is derived from an EMBL/GenBank/DDBJ whole genome shotgun (WGS) entry which is preliminary data.</text>
</comment>
<gene>
    <name evidence="1" type="ORF">PEDI_30570</name>
</gene>
<dbReference type="Proteomes" id="UP001310022">
    <property type="component" value="Unassembled WGS sequence"/>
</dbReference>
<sequence>MVKGWFDLKKEEEKKIKLPQQFLQDYTEIFCDPTNADKVYLSVWGGSLLKPIIGGVWSSQNGGDQWFAAMRLGSGFQKDPYWKIAQPGKTNRNADPGVAENKIPDFVHYENRGVRAIAISADGTLYAGTFKGYHTYKYDAENDFWTSVDNTRVGELFYGHGNNDTGAFGITPDIHRPGEMFLLQYEASAYKSTTSTHPEFPGIVGVKRIPALIDIGPKWAPGQPFNAPITIASHPSDPNIFYYISQRSGEVRKCRFDENTHVTMGKPIEVPPVISVPKMKCIYWSDLQIARDGQTMYALAEVIDQDNRPMGQTRIYNPLPQKGIYKSLDEGKSWKCLNQGLPETAGGRNQQKQVVGSNSACVKTLLMSPDNDQLLYAAVKKYHAPEGKKGMVNGGLYRSVNGSESWDKLQIPEGIRSVWDVWLHQNKGQTRKIYIAGGGMEKAEESGEGGVWVAHYKANGDYKKEDWQKIFDHPFVCHVRTSPVNPDILLVATRESYANGKRDAGTFYSTTGGGLQQKNWIKFNHGRGGMMIGDIQFDSGNPKRVWCSVESSGIYTALLPINKQMAP</sequence>
<reference evidence="1 2" key="1">
    <citation type="submission" date="2021-12" db="EMBL/GenBank/DDBJ databases">
        <title>Genome sequencing of bacteria with rrn-lacking chromosome and rrn-plasmid.</title>
        <authorList>
            <person name="Anda M."/>
            <person name="Iwasaki W."/>
        </authorList>
    </citation>
    <scope>NUCLEOTIDE SEQUENCE [LARGE SCALE GENOMIC DNA]</scope>
    <source>
        <strain evidence="1 2">NBRC 15940</strain>
    </source>
</reference>
<organism evidence="1 2">
    <name type="scientific">Persicobacter diffluens</name>
    <dbReference type="NCBI Taxonomy" id="981"/>
    <lineage>
        <taxon>Bacteria</taxon>
        <taxon>Pseudomonadati</taxon>
        <taxon>Bacteroidota</taxon>
        <taxon>Cytophagia</taxon>
        <taxon>Cytophagales</taxon>
        <taxon>Persicobacteraceae</taxon>
        <taxon>Persicobacter</taxon>
    </lineage>
</organism>
<accession>A0AAN4W0Z4</accession>